<reference evidence="2 3" key="2">
    <citation type="submission" date="2024-08" db="EMBL/GenBank/DDBJ databases">
        <title>Phylogenomic analyses of a clade within the roseobacter group suggest taxonomic reassignments of species of the genera Aestuariivita, Citreicella, Loktanella, Nautella, Pelagibaca, Ruegeria, Thalassobius, Thiobacimonas and Tropicibacter, and the proposal o.</title>
        <authorList>
            <person name="Jeon C.O."/>
        </authorList>
    </citation>
    <scope>NUCLEOTIDE SEQUENCE [LARGE SCALE GENOMIC DNA]</scope>
    <source>
        <strain evidence="2 3">SS1-5</strain>
    </source>
</reference>
<feature type="compositionally biased region" description="Acidic residues" evidence="1">
    <location>
        <begin position="65"/>
        <end position="76"/>
    </location>
</feature>
<feature type="region of interest" description="Disordered" evidence="1">
    <location>
        <begin position="65"/>
        <end position="94"/>
    </location>
</feature>
<feature type="compositionally biased region" description="Basic and acidic residues" evidence="1">
    <location>
        <begin position="34"/>
        <end position="53"/>
    </location>
</feature>
<evidence type="ECO:0000313" key="2">
    <source>
        <dbReference type="EMBL" id="WZU67157.1"/>
    </source>
</evidence>
<feature type="region of interest" description="Disordered" evidence="1">
    <location>
        <begin position="1"/>
        <end position="53"/>
    </location>
</feature>
<accession>A0AAN0NID8</accession>
<reference evidence="3" key="1">
    <citation type="submission" date="2024-04" db="EMBL/GenBank/DDBJ databases">
        <title>Phylogenomic analyses of a clade within the roseobacter group suggest taxonomic reassignments of species of the genera Aestuariivita, Citreicella, Loktanella, Nautella, Pelagibaca, Ruegeria, Thalassobius, Thiobacimonas and Tropicibacter, and the proposal o.</title>
        <authorList>
            <person name="Jeon C.O."/>
        </authorList>
    </citation>
    <scope>NUCLEOTIDE SEQUENCE [LARGE SCALE GENOMIC DNA]</scope>
    <source>
        <strain evidence="3">SS1-5</strain>
    </source>
</reference>
<dbReference type="EMBL" id="CP151767">
    <property type="protein sequence ID" value="WZU67157.1"/>
    <property type="molecule type" value="Genomic_DNA"/>
</dbReference>
<dbReference type="Proteomes" id="UP001470809">
    <property type="component" value="Chromosome"/>
</dbReference>
<feature type="compositionally biased region" description="Basic and acidic residues" evidence="1">
    <location>
        <begin position="78"/>
        <end position="93"/>
    </location>
</feature>
<dbReference type="RefSeq" id="WP_342076469.1">
    <property type="nucleotide sequence ID" value="NZ_CP151767.2"/>
</dbReference>
<evidence type="ECO:0000256" key="1">
    <source>
        <dbReference type="SAM" id="MobiDB-lite"/>
    </source>
</evidence>
<dbReference type="KEGG" id="yrh:AABB31_19700"/>
<evidence type="ECO:0000313" key="3">
    <source>
        <dbReference type="Proteomes" id="UP001470809"/>
    </source>
</evidence>
<keyword evidence="3" id="KW-1185">Reference proteome</keyword>
<proteinExistence type="predicted"/>
<dbReference type="AlphaFoldDB" id="A0AAN0NID8"/>
<name>A0AAN0NID8_9RHOB</name>
<organism evidence="2 3">
    <name type="scientific">Yoonia rhodophyticola</name>
    <dbReference type="NCBI Taxonomy" id="3137370"/>
    <lineage>
        <taxon>Bacteria</taxon>
        <taxon>Pseudomonadati</taxon>
        <taxon>Pseudomonadota</taxon>
        <taxon>Alphaproteobacteria</taxon>
        <taxon>Rhodobacterales</taxon>
        <taxon>Paracoccaceae</taxon>
        <taxon>Yoonia</taxon>
    </lineage>
</organism>
<protein>
    <submittedName>
        <fullName evidence="2">Uncharacterized protein</fullName>
    </submittedName>
</protein>
<sequence>MKPVPTTAPPMMAQPEQPEGPVFSFDTAQGPGAKADKNISKTKPNADSKSAKAAEKVLDTFVEAVENDDSREDVESMIDGKTEDERSKKEQRDVTATVVEAGDTIEKDVTVVVVKDDKETVVKTDSGAEVDVSLDKNEESKVTTTDDGEVILVLSDDLTPKESKEKAVEVVEQLLHDSAQEHNVSVSAHFLKCKTSDLI</sequence>
<gene>
    <name evidence="2" type="ORF">AABB31_19700</name>
</gene>